<name>A0A371YVK0_9GAMM</name>
<keyword evidence="1" id="KW-0732">Signal</keyword>
<feature type="signal peptide" evidence="1">
    <location>
        <begin position="1"/>
        <end position="16"/>
    </location>
</feature>
<evidence type="ECO:0000313" key="2">
    <source>
        <dbReference type="EMBL" id="RFC85497.1"/>
    </source>
</evidence>
<gene>
    <name evidence="2" type="ORF">C9E89_000825</name>
</gene>
<evidence type="ECO:0000313" key="3">
    <source>
        <dbReference type="Proteomes" id="UP000240957"/>
    </source>
</evidence>
<dbReference type="AlphaFoldDB" id="A0A371YVK0"/>
<evidence type="ECO:0000256" key="1">
    <source>
        <dbReference type="SAM" id="SignalP"/>
    </source>
</evidence>
<proteinExistence type="predicted"/>
<evidence type="ECO:0008006" key="4">
    <source>
        <dbReference type="Google" id="ProtNLM"/>
    </source>
</evidence>
<dbReference type="EMBL" id="PYIX02000001">
    <property type="protein sequence ID" value="RFC85497.1"/>
    <property type="molecule type" value="Genomic_DNA"/>
</dbReference>
<sequence>MKNILLILCLSLPLMACEKVGNAVFEKAIGEIPESSEAQNIKAQQLFSALVEKNEIKVYQLVELDVHELLNNNPQVLPEIFEMMPDHVIEPKEVVYRAKTVDLKVGKIFSVTYYYDYPEKPIRFTVVFKGHDGGAKILGLFVTSDQIKPVNESK</sequence>
<dbReference type="OrthoDB" id="6688944at2"/>
<accession>A0A371YVK0</accession>
<feature type="chain" id="PRO_5016580193" description="DUF3887 domain-containing protein" evidence="1">
    <location>
        <begin position="17"/>
        <end position="154"/>
    </location>
</feature>
<organism evidence="2 3">
    <name type="scientific">Acinetobacter sichuanensis</name>
    <dbReference type="NCBI Taxonomy" id="2136183"/>
    <lineage>
        <taxon>Bacteria</taxon>
        <taxon>Pseudomonadati</taxon>
        <taxon>Pseudomonadota</taxon>
        <taxon>Gammaproteobacteria</taxon>
        <taxon>Moraxellales</taxon>
        <taxon>Moraxellaceae</taxon>
        <taxon>Acinetobacter</taxon>
    </lineage>
</organism>
<protein>
    <recommendedName>
        <fullName evidence="4">DUF3887 domain-containing protein</fullName>
    </recommendedName>
</protein>
<reference evidence="2 3" key="1">
    <citation type="submission" date="2018-08" db="EMBL/GenBank/DDBJ databases">
        <title>The draft genome of Acinetobacter sichuanensis strain WCHAc060041.</title>
        <authorList>
            <person name="Qin J."/>
            <person name="Feng Y."/>
            <person name="Zong Z."/>
        </authorList>
    </citation>
    <scope>NUCLEOTIDE SEQUENCE [LARGE SCALE GENOMIC DNA]</scope>
    <source>
        <strain evidence="2 3">WCHAc060041</strain>
    </source>
</reference>
<dbReference type="Proteomes" id="UP000240957">
    <property type="component" value="Unassembled WGS sequence"/>
</dbReference>
<dbReference type="RefSeq" id="WP_107006542.1">
    <property type="nucleotide sequence ID" value="NZ_JBHRSF010000071.1"/>
</dbReference>
<comment type="caution">
    <text evidence="2">The sequence shown here is derived from an EMBL/GenBank/DDBJ whole genome shotgun (WGS) entry which is preliminary data.</text>
</comment>